<dbReference type="SUPFAM" id="SSF46785">
    <property type="entry name" value="Winged helix' DNA-binding domain"/>
    <property type="match status" value="1"/>
</dbReference>
<evidence type="ECO:0000259" key="5">
    <source>
        <dbReference type="PROSITE" id="PS50901"/>
    </source>
</evidence>
<dbReference type="InterPro" id="IPR050206">
    <property type="entry name" value="FtsK/SpoIIIE/SftA"/>
</dbReference>
<keyword evidence="2 4" id="KW-0547">Nucleotide-binding</keyword>
<dbReference type="GO" id="GO:0003700">
    <property type="term" value="F:DNA-binding transcription factor activity"/>
    <property type="evidence" value="ECO:0007669"/>
    <property type="project" value="InterPro"/>
</dbReference>
<accession>A0A0M0GC66</accession>
<evidence type="ECO:0000256" key="2">
    <source>
        <dbReference type="ARBA" id="ARBA00022741"/>
    </source>
</evidence>
<dbReference type="InterPro" id="IPR036390">
    <property type="entry name" value="WH_DNA-bd_sf"/>
</dbReference>
<dbReference type="InterPro" id="IPR000835">
    <property type="entry name" value="HTH_MarR-typ"/>
</dbReference>
<dbReference type="Pfam" id="PF01580">
    <property type="entry name" value="FtsK_SpoIIIE"/>
    <property type="match status" value="1"/>
</dbReference>
<feature type="binding site" evidence="4">
    <location>
        <begin position="447"/>
        <end position="454"/>
    </location>
    <ligand>
        <name>ATP</name>
        <dbReference type="ChEBI" id="CHEBI:30616"/>
    </ligand>
</feature>
<reference evidence="7" key="1">
    <citation type="submission" date="2015-07" db="EMBL/GenBank/DDBJ databases">
        <title>Fjat-10036 dsm4.</title>
        <authorList>
            <person name="Liu B."/>
            <person name="Wang J."/>
            <person name="Zhu Y."/>
            <person name="Liu G."/>
            <person name="Chen Q."/>
            <person name="Chen Z."/>
            <person name="Lan J."/>
            <person name="Che J."/>
            <person name="Ge C."/>
            <person name="Shi H."/>
            <person name="Pan Z."/>
            <person name="Liu X."/>
        </authorList>
    </citation>
    <scope>NUCLEOTIDE SEQUENCE [LARGE SCALE GENOMIC DNA]</scope>
    <source>
        <strain evidence="7">DSM 4</strain>
    </source>
</reference>
<dbReference type="STRING" id="1459.AF332_11365"/>
<dbReference type="Proteomes" id="UP000037109">
    <property type="component" value="Unassembled WGS sequence"/>
</dbReference>
<dbReference type="SUPFAM" id="SSF52540">
    <property type="entry name" value="P-loop containing nucleoside triphosphate hydrolases"/>
    <property type="match status" value="1"/>
</dbReference>
<sequence length="748" mass="86336">MSFSRIINKTPLKNEKSNVYYVDEINSKVINEVIQSRFISEGVYTLEQLSLSEYSERYVISPSFDKLPLTKSEKDWQFDYKEVTAYELELSKPFFHPLDTKQVVNLFEFISNLKNITVLTQALICKRCDNWREIAISMYEDFLKGNSTVSEIKLIRNIQAKTLSVLNKISNYAIQKDPIEEVENKILQNAYRFECRFLLPEEKHSNYFEKELNKQLDKIGLFNELVLRKVNNKKQFVKFIEYREFQTELVNQLLSESEIFSLLCDTQTNPVAINANLKQSKPTSIIKTIQKNHYLNSAISLMPTKQREEENVNSETLDQLQFAFKRVKITDKKLKILDVFQGTTLIKVQMTIPQDVNYSSIQKNLKNIQAALGNENISLEIGDKPDTINFYLPREKRDILWLRNILESEQFQKHCENVELPFIIGENTHGELLLGCLADLKHILVAGATGSGKSVFLNILLICLLTSVPPELLNIVLVDPKQVEFTQYEGFPQVSKIVTNPNKAVELVHSLCEEMEKRYKILAEAKVKNIIQYNNKNETKMPYVICIIDEYADLMMTNNEVENYVVRLSQKARAAGIHLVLATQKPLSTIVTSVLKGNLPSAISFRLKTSSDYTTVFGKGIPYTLLGKGDGVCKLEGQQREYERFQTPVMTLDENEEEEIYEKLKDMFKDAPVMDFEIIKEESQIDQLKRIIATHNEARISELQKLMGIRINAVSDLVKELVEEGWLEKQGKRYEIVAGEDELSKWRE</sequence>
<dbReference type="PROSITE" id="PS50901">
    <property type="entry name" value="FTSK"/>
    <property type="match status" value="1"/>
</dbReference>
<gene>
    <name evidence="6" type="ORF">AF332_11365</name>
</gene>
<evidence type="ECO:0000313" key="7">
    <source>
        <dbReference type="Proteomes" id="UP000037109"/>
    </source>
</evidence>
<dbReference type="GO" id="GO:0016020">
    <property type="term" value="C:membrane"/>
    <property type="evidence" value="ECO:0007669"/>
    <property type="project" value="UniProtKB-SubCell"/>
</dbReference>
<dbReference type="RefSeq" id="WP_053434710.1">
    <property type="nucleotide sequence ID" value="NZ_LGUF01000007.1"/>
</dbReference>
<keyword evidence="7" id="KW-1185">Reference proteome</keyword>
<dbReference type="OrthoDB" id="9807790at2"/>
<dbReference type="InterPro" id="IPR027417">
    <property type="entry name" value="P-loop_NTPase"/>
</dbReference>
<proteinExistence type="predicted"/>
<dbReference type="Gene3D" id="3.40.50.300">
    <property type="entry name" value="P-loop containing nucleotide triphosphate hydrolases"/>
    <property type="match status" value="1"/>
</dbReference>
<protein>
    <recommendedName>
        <fullName evidence="5">FtsK domain-containing protein</fullName>
    </recommendedName>
</protein>
<evidence type="ECO:0000313" key="6">
    <source>
        <dbReference type="EMBL" id="KON87363.1"/>
    </source>
</evidence>
<dbReference type="GO" id="GO:0003677">
    <property type="term" value="F:DNA binding"/>
    <property type="evidence" value="ECO:0007669"/>
    <property type="project" value="InterPro"/>
</dbReference>
<feature type="domain" description="FtsK" evidence="5">
    <location>
        <begin position="429"/>
        <end position="614"/>
    </location>
</feature>
<evidence type="ECO:0000256" key="1">
    <source>
        <dbReference type="ARBA" id="ARBA00004141"/>
    </source>
</evidence>
<dbReference type="EMBL" id="LGUF01000007">
    <property type="protein sequence ID" value="KON87363.1"/>
    <property type="molecule type" value="Genomic_DNA"/>
</dbReference>
<dbReference type="PANTHER" id="PTHR22683:SF41">
    <property type="entry name" value="DNA TRANSLOCASE FTSK"/>
    <property type="match status" value="1"/>
</dbReference>
<evidence type="ECO:0000256" key="3">
    <source>
        <dbReference type="ARBA" id="ARBA00022840"/>
    </source>
</evidence>
<evidence type="ECO:0000256" key="4">
    <source>
        <dbReference type="PROSITE-ProRule" id="PRU00289"/>
    </source>
</evidence>
<dbReference type="PATRIC" id="fig|1459.3.peg.2430"/>
<keyword evidence="3 4" id="KW-0067">ATP-binding</keyword>
<dbReference type="AlphaFoldDB" id="A0A0M0GC66"/>
<dbReference type="Pfam" id="PF01047">
    <property type="entry name" value="MarR"/>
    <property type="match status" value="1"/>
</dbReference>
<comment type="caution">
    <text evidence="6">The sequence shown here is derived from an EMBL/GenBank/DDBJ whole genome shotgun (WGS) entry which is preliminary data.</text>
</comment>
<dbReference type="InterPro" id="IPR002543">
    <property type="entry name" value="FtsK_dom"/>
</dbReference>
<comment type="subcellular location">
    <subcellularLocation>
        <location evidence="1">Membrane</location>
        <topology evidence="1">Multi-pass membrane protein</topology>
    </subcellularLocation>
</comment>
<name>A0A0M0GC66_SPOGL</name>
<dbReference type="GO" id="GO:0005524">
    <property type="term" value="F:ATP binding"/>
    <property type="evidence" value="ECO:0007669"/>
    <property type="project" value="UniProtKB-UniRule"/>
</dbReference>
<organism evidence="6 7">
    <name type="scientific">Sporosarcina globispora</name>
    <name type="common">Bacillus globisporus</name>
    <dbReference type="NCBI Taxonomy" id="1459"/>
    <lineage>
        <taxon>Bacteria</taxon>
        <taxon>Bacillati</taxon>
        <taxon>Bacillota</taxon>
        <taxon>Bacilli</taxon>
        <taxon>Bacillales</taxon>
        <taxon>Caryophanaceae</taxon>
        <taxon>Sporosarcina</taxon>
    </lineage>
</organism>
<dbReference type="PANTHER" id="PTHR22683">
    <property type="entry name" value="SPORULATION PROTEIN RELATED"/>
    <property type="match status" value="1"/>
</dbReference>